<evidence type="ECO:0000259" key="2">
    <source>
        <dbReference type="Pfam" id="PF11740"/>
    </source>
</evidence>
<gene>
    <name evidence="3" type="ORF">BFW38_07370</name>
</gene>
<dbReference type="Proteomes" id="UP000094291">
    <property type="component" value="Unassembled WGS sequence"/>
</dbReference>
<dbReference type="AlphaFoldDB" id="A0A1E2V9A6"/>
<dbReference type="InterPro" id="IPR021104">
    <property type="entry name" value="KfrA_DNA-bd_N"/>
</dbReference>
<dbReference type="STRING" id="197479.BFW38_07370"/>
<feature type="domain" description="KfrA N-terminal DNA-binding" evidence="2">
    <location>
        <begin position="7"/>
        <end position="117"/>
    </location>
</feature>
<organism evidence="3 4">
    <name type="scientific">Terasakiispira papahanaumokuakeensis</name>
    <dbReference type="NCBI Taxonomy" id="197479"/>
    <lineage>
        <taxon>Bacteria</taxon>
        <taxon>Pseudomonadati</taxon>
        <taxon>Pseudomonadota</taxon>
        <taxon>Gammaproteobacteria</taxon>
        <taxon>Oceanospirillales</taxon>
        <taxon>Terasakiispira</taxon>
    </lineage>
</organism>
<dbReference type="OrthoDB" id="583532at2"/>
<protein>
    <recommendedName>
        <fullName evidence="2">KfrA N-terminal DNA-binding domain-containing protein</fullName>
    </recommendedName>
</protein>
<dbReference type="RefSeq" id="WP_068997812.1">
    <property type="nucleotide sequence ID" value="NZ_MDTQ01000001.1"/>
</dbReference>
<name>A0A1E2V9A6_9GAMM</name>
<dbReference type="EMBL" id="MDTQ01000001">
    <property type="protein sequence ID" value="ODC03396.1"/>
    <property type="molecule type" value="Genomic_DNA"/>
</dbReference>
<proteinExistence type="predicted"/>
<comment type="caution">
    <text evidence="3">The sequence shown here is derived from an EMBL/GenBank/DDBJ whole genome shotgun (WGS) entry which is preliminary data.</text>
</comment>
<sequence length="334" mass="38777">MARRGIQYEDVTNSIEALRARGLAPTVQNIRDQLGTGSFSTINEHLKQWRALSQPSSGHAEQDLPAGLAQLTGQLWKAAQEEAYAALESQREAANAEIEAAQIEKQEAQAQALHMEERNIMLDQKNNELLAELKTLTDQRATLRTERDQALKETNVKQQRITTLENLLDEQKTQVEQLKIAHQAALEAVQQRMDEALEQERQRQAEQEAYWLKEIDQARQQLAHLETEHKQTMATYADEKAQWQASRQQWQQQQQHWEESHQYLEQTLVQLKQQNEELKQTEAAWWSRWEGQEKRLHDLQAEQAQLIKEKESLRSALEQSISHRHMGTFPPFIG</sequence>
<feature type="coiled-coil region" evidence="1">
    <location>
        <begin position="261"/>
        <end position="319"/>
    </location>
</feature>
<keyword evidence="4" id="KW-1185">Reference proteome</keyword>
<dbReference type="Pfam" id="PF11740">
    <property type="entry name" value="KfrA_N"/>
    <property type="match status" value="1"/>
</dbReference>
<evidence type="ECO:0000256" key="1">
    <source>
        <dbReference type="SAM" id="Coils"/>
    </source>
</evidence>
<evidence type="ECO:0000313" key="3">
    <source>
        <dbReference type="EMBL" id="ODC03396.1"/>
    </source>
</evidence>
<keyword evidence="1" id="KW-0175">Coiled coil</keyword>
<accession>A0A1E2V9A6</accession>
<evidence type="ECO:0000313" key="4">
    <source>
        <dbReference type="Proteomes" id="UP000094291"/>
    </source>
</evidence>
<feature type="coiled-coil region" evidence="1">
    <location>
        <begin position="77"/>
        <end position="235"/>
    </location>
</feature>
<reference evidence="3 4" key="1">
    <citation type="submission" date="2016-08" db="EMBL/GenBank/DDBJ databases">
        <authorList>
            <person name="Seilhamer J.J."/>
        </authorList>
    </citation>
    <scope>NUCLEOTIDE SEQUENCE [LARGE SCALE GENOMIC DNA]</scope>
    <source>
        <strain evidence="3 4">PH27A</strain>
    </source>
</reference>